<dbReference type="Gene3D" id="1.10.472.10">
    <property type="entry name" value="Cyclin-like"/>
    <property type="match status" value="2"/>
</dbReference>
<dbReference type="InterPro" id="IPR002719">
    <property type="entry name" value="RB_B"/>
</dbReference>
<dbReference type="CDD" id="cd20548">
    <property type="entry name" value="CYCLIN_RB-like"/>
    <property type="match status" value="1"/>
</dbReference>
<dbReference type="PANTHER" id="PTHR13742:SF17">
    <property type="entry name" value="RE32990P-RELATED"/>
    <property type="match status" value="1"/>
</dbReference>
<sequence>MTQFLRGLKDFLPKSHLDLTDATKRHVEESASQLENGHNVIQQVYNKFNDLFHVILRYDFIAATRMDLDSYPEDMHRFTWLFFLLIKDELLPKERWTVSVGLVYAMCCVNFAATQVDKTFRRGFSDIRNRLSKNDNQPGLYSVPAMLVSSDMEAGDWLVYHDTIKQLMCRNLGVSWQDYLLVERTTFLKCVEAFFGSGRLNLGEHEPISGFLWPRFPQAFNRHRNECFLVSNIKKMEYEYELLLHQQGIDFDGRSLYVRNKGLGTSLSIAGFVQWGGNYEETPRKIRQRMPRTPEGVKSPAARSLLPVLQKASVYNQQMPSTPLTARTLSSRSQNKRSGLVDELEETQNRLTRLCEADTIEPTPTMQAFFAACLKGNPYRSMMGRVHDVLNWFTNKAKSKMDIWNMAIKLHWRIFENMLIAEQTRLKKKDMSHLLHQEAYHRSVMTCAVELLRFAFRIESMTFQEFLYAFKVRPFEFGLVIEMIVRREQSRLPWPCVRRMKEIEERILESEVWREEDPLYTLLRTDSEIAQQGGMTAQAQVLLDMSERTSGFCYEVAVSMASEDPGQEGNSMMIKPKTRIEPLNLFFRKLYRMVHTRLLALSKTLMLPETVIRQGWDVLIWTLDNELKLRMLQRRHTDLVMMCVVFGVSKLNGLNVPFNKIVSAYRQQPQYMGEIFRNVYISEGAPHTDIVQYYNKIFLPNVKDVLYAAKSNVSDR</sequence>
<dbReference type="PANTHER" id="PTHR13742">
    <property type="entry name" value="RETINOBLASTOMA-ASSOCIATED PROTEIN RB -RELATED"/>
    <property type="match status" value="1"/>
</dbReference>
<evidence type="ECO:0000259" key="2">
    <source>
        <dbReference type="SMART" id="SM01368"/>
    </source>
</evidence>
<dbReference type="SUPFAM" id="SSF47954">
    <property type="entry name" value="Cyclin-like"/>
    <property type="match status" value="2"/>
</dbReference>
<gene>
    <name evidence="3" type="ORF">BC938DRAFT_473098</name>
</gene>
<dbReference type="GO" id="GO:0006357">
    <property type="term" value="P:regulation of transcription by RNA polymerase II"/>
    <property type="evidence" value="ECO:0007669"/>
    <property type="project" value="InterPro"/>
</dbReference>
<evidence type="ECO:0000313" key="4">
    <source>
        <dbReference type="Proteomes" id="UP000274822"/>
    </source>
</evidence>
<dbReference type="GO" id="GO:0000977">
    <property type="term" value="F:RNA polymerase II transcription regulatory region sequence-specific DNA binding"/>
    <property type="evidence" value="ECO:0007669"/>
    <property type="project" value="TreeGrafter"/>
</dbReference>
<dbReference type="GO" id="GO:0000785">
    <property type="term" value="C:chromatin"/>
    <property type="evidence" value="ECO:0007669"/>
    <property type="project" value="TreeGrafter"/>
</dbReference>
<feature type="compositionally biased region" description="Polar residues" evidence="1">
    <location>
        <begin position="322"/>
        <end position="337"/>
    </location>
</feature>
<dbReference type="GO" id="GO:0005634">
    <property type="term" value="C:nucleus"/>
    <property type="evidence" value="ECO:0007669"/>
    <property type="project" value="InterPro"/>
</dbReference>
<dbReference type="EMBL" id="RBNJ01001496">
    <property type="protein sequence ID" value="RUS33101.1"/>
    <property type="molecule type" value="Genomic_DNA"/>
</dbReference>
<feature type="region of interest" description="Disordered" evidence="1">
    <location>
        <begin position="322"/>
        <end position="343"/>
    </location>
</feature>
<dbReference type="Pfam" id="PF01857">
    <property type="entry name" value="RB_B"/>
    <property type="match status" value="1"/>
</dbReference>
<dbReference type="InterPro" id="IPR036915">
    <property type="entry name" value="Cyclin-like_sf"/>
</dbReference>
<proteinExistence type="predicted"/>
<feature type="domain" description="Retinoblastoma-associated protein A-box" evidence="2">
    <location>
        <begin position="322"/>
        <end position="523"/>
    </location>
</feature>
<dbReference type="InterPro" id="IPR002720">
    <property type="entry name" value="RB_A"/>
</dbReference>
<comment type="caution">
    <text evidence="3">The sequence shown here is derived from an EMBL/GenBank/DDBJ whole genome shotgun (WGS) entry which is preliminary data.</text>
</comment>
<dbReference type="InterPro" id="IPR028309">
    <property type="entry name" value="RB_fam"/>
</dbReference>
<keyword evidence="4" id="KW-1185">Reference proteome</keyword>
<dbReference type="GO" id="GO:0030154">
    <property type="term" value="P:cell differentiation"/>
    <property type="evidence" value="ECO:0007669"/>
    <property type="project" value="TreeGrafter"/>
</dbReference>
<evidence type="ECO:0000256" key="1">
    <source>
        <dbReference type="SAM" id="MobiDB-lite"/>
    </source>
</evidence>
<evidence type="ECO:0000313" key="3">
    <source>
        <dbReference type="EMBL" id="RUS33101.1"/>
    </source>
</evidence>
<dbReference type="AlphaFoldDB" id="A0A433QTI7"/>
<dbReference type="Proteomes" id="UP000274822">
    <property type="component" value="Unassembled WGS sequence"/>
</dbReference>
<name>A0A433QTI7_9FUNG</name>
<dbReference type="SMART" id="SM01368">
    <property type="entry name" value="RB_A"/>
    <property type="match status" value="1"/>
</dbReference>
<reference evidence="3 4" key="1">
    <citation type="journal article" date="2018" name="New Phytol.">
        <title>Phylogenomics of Endogonaceae and evolution of mycorrhizas within Mucoromycota.</title>
        <authorList>
            <person name="Chang Y."/>
            <person name="Desiro A."/>
            <person name="Na H."/>
            <person name="Sandor L."/>
            <person name="Lipzen A."/>
            <person name="Clum A."/>
            <person name="Barry K."/>
            <person name="Grigoriev I.V."/>
            <person name="Martin F.M."/>
            <person name="Stajich J.E."/>
            <person name="Smith M.E."/>
            <person name="Bonito G."/>
            <person name="Spatafora J.W."/>
        </authorList>
    </citation>
    <scope>NUCLEOTIDE SEQUENCE [LARGE SCALE GENOMIC DNA]</scope>
    <source>
        <strain evidence="3 4">AD002</strain>
    </source>
</reference>
<protein>
    <submittedName>
        <fullName evidence="3">Retinoblastoma-associated protein A domain-containing protein</fullName>
    </submittedName>
</protein>
<dbReference type="Pfam" id="PF01858">
    <property type="entry name" value="RB_A"/>
    <property type="match status" value="1"/>
</dbReference>
<accession>A0A433QTI7</accession>
<organism evidence="3 4">
    <name type="scientific">Jimgerdemannia flammicorona</name>
    <dbReference type="NCBI Taxonomy" id="994334"/>
    <lineage>
        <taxon>Eukaryota</taxon>
        <taxon>Fungi</taxon>
        <taxon>Fungi incertae sedis</taxon>
        <taxon>Mucoromycota</taxon>
        <taxon>Mucoromycotina</taxon>
        <taxon>Endogonomycetes</taxon>
        <taxon>Endogonales</taxon>
        <taxon>Endogonaceae</taxon>
        <taxon>Jimgerdemannia</taxon>
    </lineage>
</organism>
<dbReference type="GO" id="GO:0005667">
    <property type="term" value="C:transcription regulator complex"/>
    <property type="evidence" value="ECO:0007669"/>
    <property type="project" value="TreeGrafter"/>
</dbReference>
<dbReference type="GO" id="GO:2000134">
    <property type="term" value="P:negative regulation of G1/S transition of mitotic cell cycle"/>
    <property type="evidence" value="ECO:0007669"/>
    <property type="project" value="TreeGrafter"/>
</dbReference>